<accession>A0ABP8GJX0</accession>
<feature type="transmembrane region" description="Helical" evidence="8">
    <location>
        <begin position="202"/>
        <end position="219"/>
    </location>
</feature>
<feature type="transmembrane region" description="Helical" evidence="8">
    <location>
        <begin position="130"/>
        <end position="148"/>
    </location>
</feature>
<keyword evidence="7" id="KW-0413">Isomerase</keyword>
<dbReference type="EMBL" id="BAABFT010000006">
    <property type="protein sequence ID" value="GAA4325731.1"/>
    <property type="molecule type" value="Genomic_DNA"/>
</dbReference>
<dbReference type="Pfam" id="PF18916">
    <property type="entry name" value="Lycopene_cyc"/>
    <property type="match status" value="2"/>
</dbReference>
<evidence type="ECO:0000256" key="3">
    <source>
        <dbReference type="ARBA" id="ARBA00022692"/>
    </source>
</evidence>
<comment type="pathway">
    <text evidence="2">Carotenoid biosynthesis.</text>
</comment>
<protein>
    <recommendedName>
        <fullName evidence="9">Lycopene cyclase domain-containing protein</fullName>
    </recommendedName>
</protein>
<dbReference type="InterPro" id="IPR017825">
    <property type="entry name" value="Lycopene_cyclase_dom"/>
</dbReference>
<evidence type="ECO:0000256" key="2">
    <source>
        <dbReference type="ARBA" id="ARBA00004829"/>
    </source>
</evidence>
<evidence type="ECO:0000256" key="7">
    <source>
        <dbReference type="ARBA" id="ARBA00023235"/>
    </source>
</evidence>
<evidence type="ECO:0000256" key="5">
    <source>
        <dbReference type="ARBA" id="ARBA00022989"/>
    </source>
</evidence>
<evidence type="ECO:0000259" key="9">
    <source>
        <dbReference type="Pfam" id="PF18916"/>
    </source>
</evidence>
<gene>
    <name evidence="10" type="ORF">GCM10023149_28240</name>
</gene>
<evidence type="ECO:0000256" key="6">
    <source>
        <dbReference type="ARBA" id="ARBA00023136"/>
    </source>
</evidence>
<evidence type="ECO:0000313" key="11">
    <source>
        <dbReference type="Proteomes" id="UP001500582"/>
    </source>
</evidence>
<feature type="domain" description="Lycopene cyclase" evidence="9">
    <location>
        <begin position="3"/>
        <end position="95"/>
    </location>
</feature>
<feature type="transmembrane region" description="Helical" evidence="8">
    <location>
        <begin position="33"/>
        <end position="58"/>
    </location>
</feature>
<proteinExistence type="predicted"/>
<dbReference type="Proteomes" id="UP001500582">
    <property type="component" value="Unassembled WGS sequence"/>
</dbReference>
<comment type="subcellular location">
    <subcellularLocation>
        <location evidence="1">Membrane</location>
        <topology evidence="1">Multi-pass membrane protein</topology>
    </subcellularLocation>
</comment>
<feature type="transmembrane region" description="Helical" evidence="8">
    <location>
        <begin position="160"/>
        <end position="182"/>
    </location>
</feature>
<keyword evidence="5 8" id="KW-1133">Transmembrane helix</keyword>
<dbReference type="RefSeq" id="WP_345211745.1">
    <property type="nucleotide sequence ID" value="NZ_BAABFT010000006.1"/>
</dbReference>
<reference evidence="11" key="1">
    <citation type="journal article" date="2019" name="Int. J. Syst. Evol. Microbiol.">
        <title>The Global Catalogue of Microorganisms (GCM) 10K type strain sequencing project: providing services to taxonomists for standard genome sequencing and annotation.</title>
        <authorList>
            <consortium name="The Broad Institute Genomics Platform"/>
            <consortium name="The Broad Institute Genome Sequencing Center for Infectious Disease"/>
            <person name="Wu L."/>
            <person name="Ma J."/>
        </authorList>
    </citation>
    <scope>NUCLEOTIDE SEQUENCE [LARGE SCALE GENOMIC DNA]</scope>
    <source>
        <strain evidence="11">JCM 17705</strain>
    </source>
</reference>
<evidence type="ECO:0000256" key="4">
    <source>
        <dbReference type="ARBA" id="ARBA00022746"/>
    </source>
</evidence>
<keyword evidence="11" id="KW-1185">Reference proteome</keyword>
<dbReference type="NCBIfam" id="TIGR03462">
    <property type="entry name" value="CarR_dom_SF"/>
    <property type="match status" value="2"/>
</dbReference>
<evidence type="ECO:0000313" key="10">
    <source>
        <dbReference type="EMBL" id="GAA4325731.1"/>
    </source>
</evidence>
<sequence length="227" mass="27043">MKYTYLLINFLTVVFPVALSFDKRVAFYKTWRFIWPGMAITGLVFLFWDVLFTVKGVWSFNPERITGISFFQLPLEEILFFLTVPFACIFIYACLNYYVKWEISNRLSRIISNLILILSLYLLIFNYDKLYTTVTFSLLFVLITYLQYMAKVQWMPRFYMAYLVSLIPFYIVNGILTAIPVVMYNNDENLGIRVTTIPFEDHFYSMALLVMNVGFYEYFKNRKNITK</sequence>
<keyword evidence="3 8" id="KW-0812">Transmembrane</keyword>
<feature type="domain" description="Lycopene cyclase" evidence="9">
    <location>
        <begin position="128"/>
        <end position="219"/>
    </location>
</feature>
<feature type="transmembrane region" description="Helical" evidence="8">
    <location>
        <begin position="6"/>
        <end position="21"/>
    </location>
</feature>
<evidence type="ECO:0000256" key="1">
    <source>
        <dbReference type="ARBA" id="ARBA00004141"/>
    </source>
</evidence>
<keyword evidence="6 8" id="KW-0472">Membrane</keyword>
<organism evidence="10 11">
    <name type="scientific">Mucilaginibacter gynuensis</name>
    <dbReference type="NCBI Taxonomy" id="1302236"/>
    <lineage>
        <taxon>Bacteria</taxon>
        <taxon>Pseudomonadati</taxon>
        <taxon>Bacteroidota</taxon>
        <taxon>Sphingobacteriia</taxon>
        <taxon>Sphingobacteriales</taxon>
        <taxon>Sphingobacteriaceae</taxon>
        <taxon>Mucilaginibacter</taxon>
    </lineage>
</organism>
<comment type="caution">
    <text evidence="10">The sequence shown here is derived from an EMBL/GenBank/DDBJ whole genome shotgun (WGS) entry which is preliminary data.</text>
</comment>
<feature type="transmembrane region" description="Helical" evidence="8">
    <location>
        <begin position="78"/>
        <end position="99"/>
    </location>
</feature>
<evidence type="ECO:0000256" key="8">
    <source>
        <dbReference type="SAM" id="Phobius"/>
    </source>
</evidence>
<feature type="transmembrane region" description="Helical" evidence="8">
    <location>
        <begin position="106"/>
        <end position="124"/>
    </location>
</feature>
<keyword evidence="4" id="KW-0125">Carotenoid biosynthesis</keyword>
<name>A0ABP8GJX0_9SPHI</name>